<comment type="caution">
    <text evidence="1">The sequence shown here is derived from an EMBL/GenBank/DDBJ whole genome shotgun (WGS) entry which is preliminary data.</text>
</comment>
<evidence type="ECO:0000313" key="2">
    <source>
        <dbReference type="Proteomes" id="UP000601435"/>
    </source>
</evidence>
<evidence type="ECO:0000313" key="1">
    <source>
        <dbReference type="EMBL" id="CAE7679104.1"/>
    </source>
</evidence>
<protein>
    <submittedName>
        <fullName evidence="1">RngB protein</fullName>
    </submittedName>
</protein>
<dbReference type="EMBL" id="CAJNJA010033421">
    <property type="protein sequence ID" value="CAE7679104.1"/>
    <property type="molecule type" value="Genomic_DNA"/>
</dbReference>
<organism evidence="1 2">
    <name type="scientific">Symbiodinium necroappetens</name>
    <dbReference type="NCBI Taxonomy" id="1628268"/>
    <lineage>
        <taxon>Eukaryota</taxon>
        <taxon>Sar</taxon>
        <taxon>Alveolata</taxon>
        <taxon>Dinophyceae</taxon>
        <taxon>Suessiales</taxon>
        <taxon>Symbiodiniaceae</taxon>
        <taxon>Symbiodinium</taxon>
    </lineage>
</organism>
<name>A0A812WK71_9DINO</name>
<accession>A0A812WK71</accession>
<dbReference type="Proteomes" id="UP000601435">
    <property type="component" value="Unassembled WGS sequence"/>
</dbReference>
<proteinExistence type="predicted"/>
<keyword evidence="2" id="KW-1185">Reference proteome</keyword>
<reference evidence="1" key="1">
    <citation type="submission" date="2021-02" db="EMBL/GenBank/DDBJ databases">
        <authorList>
            <person name="Dougan E. K."/>
            <person name="Rhodes N."/>
            <person name="Thang M."/>
            <person name="Chan C."/>
        </authorList>
    </citation>
    <scope>NUCLEOTIDE SEQUENCE</scope>
</reference>
<gene>
    <name evidence="1" type="primary">rngB</name>
    <name evidence="1" type="ORF">SNEC2469_LOCUS19511</name>
</gene>
<dbReference type="AlphaFoldDB" id="A0A812WK71"/>
<feature type="non-terminal residue" evidence="1">
    <location>
        <position position="1"/>
    </location>
</feature>
<sequence>VRYFNFGFQNKKVLAFTLSWLPSPIEDEIKDVDGQFLEWPYFSQPWVETTVPIKLLASLHFLPREDHWLTGSMKLIGNMTEANGPLKVWSSLNFTAHTVPARPRIPGILNKTFTVEELATAFLSEPKLARALSNLIENLPQFRYVIGNRLRSVTEKVNSKSSRSARMEEVRRISRELSVQFLQPLLKARMGTKAADLRGLNAHLGGGVSWNSSNNGLARASFHPKELKLLGRHAKQSDPFGEV</sequence>